<evidence type="ECO:0000313" key="2">
    <source>
        <dbReference type="EMBL" id="MBB6475107.1"/>
    </source>
</evidence>
<dbReference type="RefSeq" id="WP_184984185.1">
    <property type="nucleotide sequence ID" value="NZ_BAAALO010000076.1"/>
</dbReference>
<proteinExistence type="predicted"/>
<reference evidence="2 3" key="1">
    <citation type="submission" date="2020-08" db="EMBL/GenBank/DDBJ databases">
        <title>Sequencing the genomes of 1000 actinobacteria strains.</title>
        <authorList>
            <person name="Klenk H.-P."/>
        </authorList>
    </citation>
    <scope>NUCLEOTIDE SEQUENCE [LARGE SCALE GENOMIC DNA]</scope>
    <source>
        <strain evidence="2 3">DSM 44936</strain>
    </source>
</reference>
<sequence>MPKCTQYSDGAPCWPELTVTDLGGAAHFYGEVFGWTFRSLGPKVWDYTMCLMDDMPVAGLTPPPVGMENCLATWNVYLATSQVDASAVRVQANNGELVVLPTDLPGLGRVAMAMDREGAGFGLLQLGKESPPLLYKEIGAMCWNELFARSSVVADKFYTALFGYEAEQVGDGVDFDYVLWKVASRPVCGRLRMDGEQPPRPPHWTSYLTVDDSEAAERRIERAGGQVLIGTYDMPHGRVAVVADPFGAVFCLCEHPTENTW</sequence>
<dbReference type="SUPFAM" id="SSF54593">
    <property type="entry name" value="Glyoxalase/Bleomycin resistance protein/Dihydroxybiphenyl dioxygenase"/>
    <property type="match status" value="2"/>
</dbReference>
<dbReference type="InterPro" id="IPR041581">
    <property type="entry name" value="Glyoxalase_6"/>
</dbReference>
<dbReference type="InterPro" id="IPR052164">
    <property type="entry name" value="Anthracycline_SecMetBiosynth"/>
</dbReference>
<feature type="domain" description="VOC" evidence="1">
    <location>
        <begin position="11"/>
        <end position="126"/>
    </location>
</feature>
<dbReference type="Pfam" id="PF18029">
    <property type="entry name" value="Glyoxalase_6"/>
    <property type="match status" value="1"/>
</dbReference>
<dbReference type="PROSITE" id="PS51819">
    <property type="entry name" value="VOC"/>
    <property type="match status" value="2"/>
</dbReference>
<dbReference type="EMBL" id="JACHIU010000001">
    <property type="protein sequence ID" value="MBB6475107.1"/>
    <property type="molecule type" value="Genomic_DNA"/>
</dbReference>
<organism evidence="2 3">
    <name type="scientific">Sphaerisporangium rubeum</name>
    <dbReference type="NCBI Taxonomy" id="321317"/>
    <lineage>
        <taxon>Bacteria</taxon>
        <taxon>Bacillati</taxon>
        <taxon>Actinomycetota</taxon>
        <taxon>Actinomycetes</taxon>
        <taxon>Streptosporangiales</taxon>
        <taxon>Streptosporangiaceae</taxon>
        <taxon>Sphaerisporangium</taxon>
    </lineage>
</organism>
<gene>
    <name evidence="2" type="ORF">BJ992_004538</name>
</gene>
<comment type="caution">
    <text evidence="2">The sequence shown here is derived from an EMBL/GenBank/DDBJ whole genome shotgun (WGS) entry which is preliminary data.</text>
</comment>
<dbReference type="Proteomes" id="UP000555564">
    <property type="component" value="Unassembled WGS sequence"/>
</dbReference>
<accession>A0A7X0IK15</accession>
<dbReference type="PANTHER" id="PTHR33993:SF10">
    <property type="entry name" value="CONSERVED PROTEIN"/>
    <property type="match status" value="1"/>
</dbReference>
<evidence type="ECO:0000313" key="3">
    <source>
        <dbReference type="Proteomes" id="UP000555564"/>
    </source>
</evidence>
<dbReference type="InterPro" id="IPR029068">
    <property type="entry name" value="Glyas_Bleomycin-R_OHBP_Dase"/>
</dbReference>
<dbReference type="Pfam" id="PF22677">
    <property type="entry name" value="Ble-like_N"/>
    <property type="match status" value="1"/>
</dbReference>
<dbReference type="Gene3D" id="3.10.180.10">
    <property type="entry name" value="2,3-Dihydroxybiphenyl 1,2-Dioxygenase, domain 1"/>
    <property type="match status" value="2"/>
</dbReference>
<dbReference type="InterPro" id="IPR037523">
    <property type="entry name" value="VOC_core"/>
</dbReference>
<dbReference type="CDD" id="cd07247">
    <property type="entry name" value="SgaA_N_like"/>
    <property type="match status" value="2"/>
</dbReference>
<feature type="domain" description="VOC" evidence="1">
    <location>
        <begin position="140"/>
        <end position="255"/>
    </location>
</feature>
<dbReference type="InterPro" id="IPR053863">
    <property type="entry name" value="Glyoxy/Ble-like_N"/>
</dbReference>
<protein>
    <recommendedName>
        <fullName evidence="1">VOC domain-containing protein</fullName>
    </recommendedName>
</protein>
<name>A0A7X0IK15_9ACTN</name>
<keyword evidence="3" id="KW-1185">Reference proteome</keyword>
<dbReference type="PANTHER" id="PTHR33993">
    <property type="entry name" value="GLYOXALASE-RELATED"/>
    <property type="match status" value="1"/>
</dbReference>
<evidence type="ECO:0000259" key="1">
    <source>
        <dbReference type="PROSITE" id="PS51819"/>
    </source>
</evidence>
<dbReference type="AlphaFoldDB" id="A0A7X0IK15"/>